<reference evidence="1 2" key="1">
    <citation type="submission" date="2018-06" db="EMBL/GenBank/DDBJ databases">
        <authorList>
            <consortium name="Pathogen Informatics"/>
            <person name="Doyle S."/>
        </authorList>
    </citation>
    <scope>NUCLEOTIDE SEQUENCE [LARGE SCALE GENOMIC DNA]</scope>
    <source>
        <strain evidence="1 2">NCTC8129</strain>
    </source>
</reference>
<dbReference type="RefSeq" id="WP_115234889.1">
    <property type="nucleotide sequence ID" value="NZ_CABGIZ010000009.1"/>
</dbReference>
<evidence type="ECO:0000313" key="1">
    <source>
        <dbReference type="EMBL" id="STP28732.1"/>
    </source>
</evidence>
<sequence length="108" mass="12963">MYENLGTTFSKIRDEKKECSKENVRNNKVSESHYYRFVIQESEIDLTKFLNLLKNLNVQFEEFIYLLPESKNDLQHSKKQSISPLRLFKYLIYSHIEKTYSFVSPLTD</sequence>
<gene>
    <name evidence="1" type="ORF">NCTC8129_00902</name>
</gene>
<name>A0A377KIZ3_9ENTE</name>
<accession>A0A377KIZ3</accession>
<protein>
    <submittedName>
        <fullName evidence="1">Uncharacterized protein</fullName>
    </submittedName>
</protein>
<organism evidence="1 2">
    <name type="scientific">Enterococcus durans</name>
    <dbReference type="NCBI Taxonomy" id="53345"/>
    <lineage>
        <taxon>Bacteria</taxon>
        <taxon>Bacillati</taxon>
        <taxon>Bacillota</taxon>
        <taxon>Bacilli</taxon>
        <taxon>Lactobacillales</taxon>
        <taxon>Enterococcaceae</taxon>
        <taxon>Enterococcus</taxon>
    </lineage>
</organism>
<proteinExistence type="predicted"/>
<dbReference type="EMBL" id="UGIF01000002">
    <property type="protein sequence ID" value="STP28732.1"/>
    <property type="molecule type" value="Genomic_DNA"/>
</dbReference>
<evidence type="ECO:0000313" key="2">
    <source>
        <dbReference type="Proteomes" id="UP000254070"/>
    </source>
</evidence>
<dbReference type="AlphaFoldDB" id="A0A377KIZ3"/>
<dbReference type="Proteomes" id="UP000254070">
    <property type="component" value="Unassembled WGS sequence"/>
</dbReference>